<dbReference type="GO" id="GO:0006355">
    <property type="term" value="P:regulation of DNA-templated transcription"/>
    <property type="evidence" value="ECO:0007669"/>
    <property type="project" value="InterPro"/>
</dbReference>
<feature type="domain" description="Response regulatory" evidence="5">
    <location>
        <begin position="25"/>
        <end position="140"/>
    </location>
</feature>
<feature type="modified residue" description="4-aspartylphosphate" evidence="3">
    <location>
        <position position="75"/>
    </location>
</feature>
<dbReference type="InterPro" id="IPR016032">
    <property type="entry name" value="Sig_transdc_resp-reg_C-effctor"/>
</dbReference>
<dbReference type="GO" id="GO:0000160">
    <property type="term" value="P:phosphorelay signal transduction system"/>
    <property type="evidence" value="ECO:0007669"/>
    <property type="project" value="InterPro"/>
</dbReference>
<gene>
    <name evidence="6" type="ORF">CJU81_13805</name>
</gene>
<name>A0A267ACC5_PSEFR</name>
<evidence type="ECO:0000313" key="7">
    <source>
        <dbReference type="Proteomes" id="UP000215861"/>
    </source>
</evidence>
<evidence type="ECO:0000313" key="6">
    <source>
        <dbReference type="EMBL" id="PAA10315.1"/>
    </source>
</evidence>
<dbReference type="EMBL" id="NQKQ01000014">
    <property type="protein sequence ID" value="PAA10315.1"/>
    <property type="molecule type" value="Genomic_DNA"/>
</dbReference>
<dbReference type="AlphaFoldDB" id="A0A267ACC5"/>
<evidence type="ECO:0008006" key="8">
    <source>
        <dbReference type="Google" id="ProtNLM"/>
    </source>
</evidence>
<evidence type="ECO:0000256" key="2">
    <source>
        <dbReference type="ARBA" id="ARBA00023125"/>
    </source>
</evidence>
<dbReference type="SMART" id="SM00421">
    <property type="entry name" value="HTH_LUXR"/>
    <property type="match status" value="1"/>
</dbReference>
<dbReference type="SUPFAM" id="SSF52172">
    <property type="entry name" value="CheY-like"/>
    <property type="match status" value="1"/>
</dbReference>
<dbReference type="SMART" id="SM00448">
    <property type="entry name" value="REC"/>
    <property type="match status" value="1"/>
</dbReference>
<dbReference type="InterPro" id="IPR051015">
    <property type="entry name" value="EvgA-like"/>
</dbReference>
<keyword evidence="1 3" id="KW-0597">Phosphoprotein</keyword>
<organism evidence="6 7">
    <name type="scientific">Pseudomonas fragi</name>
    <dbReference type="NCBI Taxonomy" id="296"/>
    <lineage>
        <taxon>Bacteria</taxon>
        <taxon>Pseudomonadati</taxon>
        <taxon>Pseudomonadota</taxon>
        <taxon>Gammaproteobacteria</taxon>
        <taxon>Pseudomonadales</taxon>
        <taxon>Pseudomonadaceae</taxon>
        <taxon>Pseudomonas</taxon>
    </lineage>
</organism>
<proteinExistence type="predicted"/>
<evidence type="ECO:0000259" key="4">
    <source>
        <dbReference type="PROSITE" id="PS50043"/>
    </source>
</evidence>
<dbReference type="Proteomes" id="UP000215861">
    <property type="component" value="Unassembled WGS sequence"/>
</dbReference>
<evidence type="ECO:0000256" key="3">
    <source>
        <dbReference type="PROSITE-ProRule" id="PRU00169"/>
    </source>
</evidence>
<dbReference type="PANTHER" id="PTHR45566:SF2">
    <property type="entry name" value="NARL SUBFAMILY"/>
    <property type="match status" value="1"/>
</dbReference>
<dbReference type="InterPro" id="IPR011006">
    <property type="entry name" value="CheY-like_superfamily"/>
</dbReference>
<dbReference type="SUPFAM" id="SSF46894">
    <property type="entry name" value="C-terminal effector domain of the bipartite response regulators"/>
    <property type="match status" value="1"/>
</dbReference>
<comment type="caution">
    <text evidence="6">The sequence shown here is derived from an EMBL/GenBank/DDBJ whole genome shotgun (WGS) entry which is preliminary data.</text>
</comment>
<dbReference type="InterPro" id="IPR036388">
    <property type="entry name" value="WH-like_DNA-bd_sf"/>
</dbReference>
<dbReference type="Pfam" id="PF00196">
    <property type="entry name" value="GerE"/>
    <property type="match status" value="1"/>
</dbReference>
<evidence type="ECO:0000259" key="5">
    <source>
        <dbReference type="PROSITE" id="PS50110"/>
    </source>
</evidence>
<dbReference type="InterPro" id="IPR000792">
    <property type="entry name" value="Tscrpt_reg_LuxR_C"/>
</dbReference>
<dbReference type="PROSITE" id="PS50110">
    <property type="entry name" value="RESPONSE_REGULATORY"/>
    <property type="match status" value="1"/>
</dbReference>
<dbReference type="CDD" id="cd06170">
    <property type="entry name" value="LuxR_C_like"/>
    <property type="match status" value="1"/>
</dbReference>
<accession>A0A267ACC5</accession>
<dbReference type="PROSITE" id="PS50043">
    <property type="entry name" value="HTH_LUXR_2"/>
    <property type="match status" value="1"/>
</dbReference>
<dbReference type="GO" id="GO:0003677">
    <property type="term" value="F:DNA binding"/>
    <property type="evidence" value="ECO:0007669"/>
    <property type="project" value="UniProtKB-KW"/>
</dbReference>
<evidence type="ECO:0000256" key="1">
    <source>
        <dbReference type="ARBA" id="ARBA00022553"/>
    </source>
</evidence>
<dbReference type="InterPro" id="IPR058245">
    <property type="entry name" value="NreC/VraR/RcsB-like_REC"/>
</dbReference>
<dbReference type="Pfam" id="PF00072">
    <property type="entry name" value="Response_reg"/>
    <property type="match status" value="1"/>
</dbReference>
<dbReference type="PRINTS" id="PR00038">
    <property type="entry name" value="HTHLUXR"/>
</dbReference>
<dbReference type="Gene3D" id="1.10.10.10">
    <property type="entry name" value="Winged helix-like DNA-binding domain superfamily/Winged helix DNA-binding domain"/>
    <property type="match status" value="1"/>
</dbReference>
<sequence length="229" mass="25452">MIFLWVQPYIIASRDCLLRCAVNDQVMIVDDHPVMRMAVWLLLRNTGFDVVAQTGSGADALTILETVHPDIAIIDLGIPGVDGLTLIEQIVAKKWPVKSIILTCESAEHLAKHCRHIGAYGFVNKQHDLGDLLSALRAVQGGGMYFPSETSALGETSRKEIEYQRIESLSVRELRVLQLLVQGMTNKEIAACMLLSNRVVSICKKSLIHKLEVDNLLALVDLAWRNKLI</sequence>
<keyword evidence="2" id="KW-0238">DNA-binding</keyword>
<dbReference type="PANTHER" id="PTHR45566">
    <property type="entry name" value="HTH-TYPE TRANSCRIPTIONAL REGULATOR YHJB-RELATED"/>
    <property type="match status" value="1"/>
</dbReference>
<dbReference type="InterPro" id="IPR001789">
    <property type="entry name" value="Sig_transdc_resp-reg_receiver"/>
</dbReference>
<reference evidence="6 7" key="1">
    <citation type="submission" date="2017-08" db="EMBL/GenBank/DDBJ databases">
        <title>Genomic and metabolic characterisation of spoilage-associated Pseudomonas species.</title>
        <authorList>
            <person name="Stanborough T."/>
            <person name="Fegan N."/>
            <person name="Powell S.M."/>
            <person name="Singh T."/>
            <person name="Tamplin M.L."/>
            <person name="Chandry P.S."/>
        </authorList>
    </citation>
    <scope>NUCLEOTIDE SEQUENCE [LARGE SCALE GENOMIC DNA]</scope>
    <source>
        <strain evidence="6 7">F1801</strain>
    </source>
</reference>
<feature type="domain" description="HTH luxR-type" evidence="4">
    <location>
        <begin position="162"/>
        <end position="227"/>
    </location>
</feature>
<dbReference type="OrthoDB" id="5593303at2"/>
<dbReference type="CDD" id="cd17535">
    <property type="entry name" value="REC_NarL-like"/>
    <property type="match status" value="1"/>
</dbReference>
<dbReference type="Gene3D" id="3.40.50.2300">
    <property type="match status" value="1"/>
</dbReference>
<protein>
    <recommendedName>
        <fullName evidence="8">DNA-binding response regulator</fullName>
    </recommendedName>
</protein>